<keyword evidence="3" id="KW-1185">Reference proteome</keyword>
<feature type="compositionally biased region" description="Low complexity" evidence="1">
    <location>
        <begin position="579"/>
        <end position="589"/>
    </location>
</feature>
<feature type="region of interest" description="Disordered" evidence="1">
    <location>
        <begin position="207"/>
        <end position="226"/>
    </location>
</feature>
<reference evidence="2 3" key="1">
    <citation type="journal article" date="2014" name="PLoS Genet.">
        <title>Analysis of the Phlebiopsis gigantea genome, transcriptome and secretome provides insight into its pioneer colonization strategies of wood.</title>
        <authorList>
            <person name="Hori C."/>
            <person name="Ishida T."/>
            <person name="Igarashi K."/>
            <person name="Samejima M."/>
            <person name="Suzuki H."/>
            <person name="Master E."/>
            <person name="Ferreira P."/>
            <person name="Ruiz-Duenas F.J."/>
            <person name="Held B."/>
            <person name="Canessa P."/>
            <person name="Larrondo L.F."/>
            <person name="Schmoll M."/>
            <person name="Druzhinina I.S."/>
            <person name="Kubicek C.P."/>
            <person name="Gaskell J.A."/>
            <person name="Kersten P."/>
            <person name="St John F."/>
            <person name="Glasner J."/>
            <person name="Sabat G."/>
            <person name="Splinter BonDurant S."/>
            <person name="Syed K."/>
            <person name="Yadav J."/>
            <person name="Mgbeahuruike A.C."/>
            <person name="Kovalchuk A."/>
            <person name="Asiegbu F.O."/>
            <person name="Lackner G."/>
            <person name="Hoffmeister D."/>
            <person name="Rencoret J."/>
            <person name="Gutierrez A."/>
            <person name="Sun H."/>
            <person name="Lindquist E."/>
            <person name="Barry K."/>
            <person name="Riley R."/>
            <person name="Grigoriev I.V."/>
            <person name="Henrissat B."/>
            <person name="Kues U."/>
            <person name="Berka R.M."/>
            <person name="Martinez A.T."/>
            <person name="Covert S.F."/>
            <person name="Blanchette R.A."/>
            <person name="Cullen D."/>
        </authorList>
    </citation>
    <scope>NUCLEOTIDE SEQUENCE [LARGE SCALE GENOMIC DNA]</scope>
    <source>
        <strain evidence="2 3">11061_1 CR5-6</strain>
    </source>
</reference>
<feature type="compositionally biased region" description="Low complexity" evidence="1">
    <location>
        <begin position="71"/>
        <end position="80"/>
    </location>
</feature>
<accession>A0A0C3NWU8</accession>
<feature type="region of interest" description="Disordered" evidence="1">
    <location>
        <begin position="1"/>
        <end position="155"/>
    </location>
</feature>
<sequence length="993" mass="106882">MAAEAMRAGGYPVSSSAEACQDTASPHPHLRPHTVRRDTDQILSYYHSDLAGRPYDHDPRPALSRHDSHASHSSSEYSAESPKEAPTRPPERATAPQLAHSQHTRRPSVPTQESADRRRLAIIEVDSDLPPSVSRKGSTRGGRGNPGVSQSSLLSRRGLHVNGLALVAPPDASPATYTNLTPPPSAPAFPVDRHNYISSPPAAYTHARSASEAIGKSSSLRRQTSRDVGIVGTSAVPRIIEMAAPSTPPRKKYQSLMGTGGLEEPIFQTPDKSRSSSPGAITPDLSNSTTSRGESFFSTPTQETDDPALTPAIGEGKDIRQPVVGPVVVDLDSDRVMRQPMQPINRGTAAQGAQYESTPASYLFYEPGVHSTAGPLPPPPLSVFESTKPSSPPPPRPPRLRTPMSTSPTPAPPTATPRPNLETLKESLQLPPSVSHKLSSRAMSRADSRPELNRSSTSTSMYSAHTELSNDSHGSQLSRSSEAAGDPKRSRSIHRREGAFPPSSSTTSPNDSPQIDFSENISAPANSLPVVEPESDVEDQTRRPAMELRRESSWVSLHEKNAASSPNGKAQLLPATTNSPSRSPLTRSPSLPPLPPPKTSKGPGVDESRSSSGSSNPFKATFNSLKRFSALPRTPSSLSIRSSTREGSTPHTSRTPSPLPITKIPLRHKVINPNPQALVFRDIAVLKSPNERVEAYALKIRELSSCDTGLSSWLATAIQNAPKRRVSPNPHSSLSIPSELGAKVQPRHVSHGSVDSEATFPRRADTYTATDLTMRADEVILPEAPAISVPYPTLVAPPQRSQTILSSTPRIYQVPLSGGAPRTGFFASIGRRTSLRKGPMSPPSPSRVLKKAPMSNPPPPPRPVHIQTPPMLRGGPRAPPHRLSRSQTFSVAPAPAPAPEPEPPQPVSLSRSETMATHRQSTNTRRPSLFHRSIAPLRPPSGQEFERQVDKLMDLLPNADRSILAGYLRRSGQDILAIGQYLEDEKNGKLRSE</sequence>
<name>A0A0C3NWU8_PHLG1</name>
<organism evidence="2 3">
    <name type="scientific">Phlebiopsis gigantea (strain 11061_1 CR5-6)</name>
    <name type="common">White-rot fungus</name>
    <name type="synonym">Peniophora gigantea</name>
    <dbReference type="NCBI Taxonomy" id="745531"/>
    <lineage>
        <taxon>Eukaryota</taxon>
        <taxon>Fungi</taxon>
        <taxon>Dikarya</taxon>
        <taxon>Basidiomycota</taxon>
        <taxon>Agaricomycotina</taxon>
        <taxon>Agaricomycetes</taxon>
        <taxon>Polyporales</taxon>
        <taxon>Phanerochaetaceae</taxon>
        <taxon>Phlebiopsis</taxon>
    </lineage>
</organism>
<feature type="compositionally biased region" description="Polar residues" evidence="1">
    <location>
        <begin position="453"/>
        <end position="481"/>
    </location>
</feature>
<feature type="compositionally biased region" description="Basic and acidic residues" evidence="1">
    <location>
        <begin position="539"/>
        <end position="561"/>
    </location>
</feature>
<feature type="region of interest" description="Disordered" evidence="1">
    <location>
        <begin position="371"/>
        <end position="619"/>
    </location>
</feature>
<feature type="compositionally biased region" description="Polar residues" evidence="1">
    <location>
        <begin position="562"/>
        <end position="578"/>
    </location>
</feature>
<feature type="compositionally biased region" description="Polar residues" evidence="1">
    <location>
        <begin position="13"/>
        <end position="24"/>
    </location>
</feature>
<feature type="region of interest" description="Disordered" evidence="1">
    <location>
        <begin position="245"/>
        <end position="319"/>
    </location>
</feature>
<gene>
    <name evidence="2" type="ORF">PHLGIDRAFT_126024</name>
</gene>
<dbReference type="HOGENOM" id="CLU_012232_0_0_1"/>
<feature type="compositionally biased region" description="Polar residues" evidence="1">
    <location>
        <begin position="515"/>
        <end position="525"/>
    </location>
</feature>
<feature type="compositionally biased region" description="Basic and acidic residues" evidence="1">
    <location>
        <begin position="54"/>
        <end position="70"/>
    </location>
</feature>
<feature type="compositionally biased region" description="Low complexity" evidence="1">
    <location>
        <begin position="501"/>
        <end position="513"/>
    </location>
</feature>
<proteinExistence type="predicted"/>
<dbReference type="STRING" id="745531.A0A0C3NWU8"/>
<dbReference type="AlphaFoldDB" id="A0A0C3NWU8"/>
<dbReference type="EMBL" id="KN840461">
    <property type="protein sequence ID" value="KIP09884.1"/>
    <property type="molecule type" value="Genomic_DNA"/>
</dbReference>
<feature type="compositionally biased region" description="Basic and acidic residues" evidence="1">
    <location>
        <begin position="81"/>
        <end position="91"/>
    </location>
</feature>
<feature type="region of interest" description="Disordered" evidence="1">
    <location>
        <begin position="633"/>
        <end position="663"/>
    </location>
</feature>
<evidence type="ECO:0000313" key="3">
    <source>
        <dbReference type="Proteomes" id="UP000053257"/>
    </source>
</evidence>
<evidence type="ECO:0008006" key="4">
    <source>
        <dbReference type="Google" id="ProtNLM"/>
    </source>
</evidence>
<evidence type="ECO:0000313" key="2">
    <source>
        <dbReference type="EMBL" id="KIP09884.1"/>
    </source>
</evidence>
<protein>
    <recommendedName>
        <fullName evidence="4">CUE domain-containing protein</fullName>
    </recommendedName>
</protein>
<evidence type="ECO:0000256" key="1">
    <source>
        <dbReference type="SAM" id="MobiDB-lite"/>
    </source>
</evidence>
<feature type="region of interest" description="Disordered" evidence="1">
    <location>
        <begin position="831"/>
        <end position="909"/>
    </location>
</feature>
<dbReference type="Proteomes" id="UP000053257">
    <property type="component" value="Unassembled WGS sequence"/>
</dbReference>
<feature type="compositionally biased region" description="Polar residues" evidence="1">
    <location>
        <begin position="634"/>
        <end position="656"/>
    </location>
</feature>
<feature type="compositionally biased region" description="Polar residues" evidence="1">
    <location>
        <begin position="275"/>
        <end position="302"/>
    </location>
</feature>
<feature type="compositionally biased region" description="Pro residues" evidence="1">
    <location>
        <begin position="894"/>
        <end position="906"/>
    </location>
</feature>
<dbReference type="OrthoDB" id="2413468at2759"/>